<keyword evidence="2" id="KW-1185">Reference proteome</keyword>
<organism evidence="1 2">
    <name type="scientific">Salinibacillus aidingensis</name>
    <dbReference type="NCBI Taxonomy" id="237684"/>
    <lineage>
        <taxon>Bacteria</taxon>
        <taxon>Bacillati</taxon>
        <taxon>Bacillota</taxon>
        <taxon>Bacilli</taxon>
        <taxon>Bacillales</taxon>
        <taxon>Bacillaceae</taxon>
        <taxon>Salinibacillus</taxon>
    </lineage>
</organism>
<comment type="caution">
    <text evidence="1">The sequence shown here is derived from an EMBL/GenBank/DDBJ whole genome shotgun (WGS) entry which is preliminary data.</text>
</comment>
<gene>
    <name evidence="1" type="ORF">GCM10008986_33340</name>
</gene>
<dbReference type="InterPro" id="IPR036410">
    <property type="entry name" value="HSP_DnaJ_Cys-rich_dom_sf"/>
</dbReference>
<dbReference type="Proteomes" id="UP001500880">
    <property type="component" value="Unassembled WGS sequence"/>
</dbReference>
<evidence type="ECO:0000313" key="1">
    <source>
        <dbReference type="EMBL" id="GAA0503031.1"/>
    </source>
</evidence>
<name>A0ABP3LKZ1_9BACI</name>
<dbReference type="EMBL" id="BAAADO010000009">
    <property type="protein sequence ID" value="GAA0503031.1"/>
    <property type="molecule type" value="Genomic_DNA"/>
</dbReference>
<sequence>MGIFQSINGWRKNRREKKRALMQAKGFCPECRGRGFNVVPYSEAYYIPPLDCMGCDGSGLYSDWEKNQYT</sequence>
<reference evidence="2" key="1">
    <citation type="journal article" date="2019" name="Int. J. Syst. Evol. Microbiol.">
        <title>The Global Catalogue of Microorganisms (GCM) 10K type strain sequencing project: providing services to taxonomists for standard genome sequencing and annotation.</title>
        <authorList>
            <consortium name="The Broad Institute Genomics Platform"/>
            <consortium name="The Broad Institute Genome Sequencing Center for Infectious Disease"/>
            <person name="Wu L."/>
            <person name="Ma J."/>
        </authorList>
    </citation>
    <scope>NUCLEOTIDE SEQUENCE [LARGE SCALE GENOMIC DNA]</scope>
    <source>
        <strain evidence="2">JCM 12389</strain>
    </source>
</reference>
<evidence type="ECO:0008006" key="3">
    <source>
        <dbReference type="Google" id="ProtNLM"/>
    </source>
</evidence>
<proteinExistence type="predicted"/>
<evidence type="ECO:0000313" key="2">
    <source>
        <dbReference type="Proteomes" id="UP001500880"/>
    </source>
</evidence>
<protein>
    <recommendedName>
        <fullName evidence="3">Methionine aminopeptidase</fullName>
    </recommendedName>
</protein>
<accession>A0ABP3LKZ1</accession>
<dbReference type="RefSeq" id="WP_343843624.1">
    <property type="nucleotide sequence ID" value="NZ_BAAADO010000009.1"/>
</dbReference>
<dbReference type="SUPFAM" id="SSF57938">
    <property type="entry name" value="DnaJ/Hsp40 cysteine-rich domain"/>
    <property type="match status" value="1"/>
</dbReference>